<evidence type="ECO:0000256" key="1">
    <source>
        <dbReference type="SAM" id="MobiDB-lite"/>
    </source>
</evidence>
<evidence type="ECO:0000313" key="2">
    <source>
        <dbReference type="EMBL" id="SHL66524.1"/>
    </source>
</evidence>
<accession>A0A1M7CH60</accession>
<sequence length="131" mass="14804">MAKAKVRAVLIDGKPYQKKADGSLVPLKGKTDWERLDRQTSAQVEAIAANDREGAPMSDAEWARAEIVRPEKVAVGLKLDSDVLGWFKDQGKGYQTRINTVLRRFYEVHQKTGGLDNRRRDQGRRNPSKAR</sequence>
<name>A0A1M7CH60_9BRAD</name>
<dbReference type="InterPro" id="IPR025528">
    <property type="entry name" value="BrnA_antitoxin"/>
</dbReference>
<gene>
    <name evidence="2" type="ORF">SAMN05444159_6480</name>
</gene>
<dbReference type="Proteomes" id="UP000189935">
    <property type="component" value="Chromosome I"/>
</dbReference>
<dbReference type="Pfam" id="PF14384">
    <property type="entry name" value="BrnA_antitoxin"/>
    <property type="match status" value="1"/>
</dbReference>
<reference evidence="2 3" key="1">
    <citation type="submission" date="2016-11" db="EMBL/GenBank/DDBJ databases">
        <authorList>
            <person name="Jaros S."/>
            <person name="Januszkiewicz K."/>
            <person name="Wedrychowicz H."/>
        </authorList>
    </citation>
    <scope>NUCLEOTIDE SEQUENCE [LARGE SCALE GENOMIC DNA]</scope>
    <source>
        <strain evidence="2 3">GAS499</strain>
    </source>
</reference>
<dbReference type="RefSeq" id="WP_079543664.1">
    <property type="nucleotide sequence ID" value="NZ_LT670844.1"/>
</dbReference>
<feature type="region of interest" description="Disordered" evidence="1">
    <location>
        <begin position="111"/>
        <end position="131"/>
    </location>
</feature>
<dbReference type="OrthoDB" id="361944at2"/>
<dbReference type="AlphaFoldDB" id="A0A1M7CH60"/>
<evidence type="ECO:0000313" key="3">
    <source>
        <dbReference type="Proteomes" id="UP000189935"/>
    </source>
</evidence>
<protein>
    <submittedName>
        <fullName evidence="2">BrnA antitoxin of type II toxin-antitoxin system</fullName>
    </submittedName>
</protein>
<proteinExistence type="predicted"/>
<feature type="compositionally biased region" description="Basic and acidic residues" evidence="1">
    <location>
        <begin position="111"/>
        <end position="124"/>
    </location>
</feature>
<organism evidence="2 3">
    <name type="scientific">Bradyrhizobium lablabi</name>
    <dbReference type="NCBI Taxonomy" id="722472"/>
    <lineage>
        <taxon>Bacteria</taxon>
        <taxon>Pseudomonadati</taxon>
        <taxon>Pseudomonadota</taxon>
        <taxon>Alphaproteobacteria</taxon>
        <taxon>Hyphomicrobiales</taxon>
        <taxon>Nitrobacteraceae</taxon>
        <taxon>Bradyrhizobium</taxon>
    </lineage>
</organism>
<dbReference type="EMBL" id="LT670844">
    <property type="protein sequence ID" value="SHL66524.1"/>
    <property type="molecule type" value="Genomic_DNA"/>
</dbReference>